<dbReference type="NCBIfam" id="TIGR00725">
    <property type="entry name" value="TIGR00725 family protein"/>
    <property type="match status" value="1"/>
</dbReference>
<dbReference type="InterPro" id="IPR005268">
    <property type="entry name" value="CHP00725"/>
</dbReference>
<dbReference type="PANTHER" id="PTHR43393">
    <property type="entry name" value="CYTOKININ RIBOSIDE 5'-MONOPHOSPHATE PHOSPHORIBOHYDROLASE"/>
    <property type="match status" value="1"/>
</dbReference>
<organism evidence="1 2">
    <name type="scientific">Thermosulfurimonas marina</name>
    <dbReference type="NCBI Taxonomy" id="2047767"/>
    <lineage>
        <taxon>Bacteria</taxon>
        <taxon>Pseudomonadati</taxon>
        <taxon>Thermodesulfobacteriota</taxon>
        <taxon>Thermodesulfobacteria</taxon>
        <taxon>Thermodesulfobacteriales</taxon>
        <taxon>Thermodesulfobacteriaceae</taxon>
        <taxon>Thermosulfurimonas</taxon>
    </lineage>
</organism>
<dbReference type="AlphaFoldDB" id="A0A6H1WQN0"/>
<keyword evidence="2" id="KW-1185">Reference proteome</keyword>
<evidence type="ECO:0000313" key="1">
    <source>
        <dbReference type="EMBL" id="QJA05468.1"/>
    </source>
</evidence>
<dbReference type="Pfam" id="PF18306">
    <property type="entry name" value="LDcluster4"/>
    <property type="match status" value="1"/>
</dbReference>
<dbReference type="SUPFAM" id="SSF102405">
    <property type="entry name" value="MCP/YpsA-like"/>
    <property type="match status" value="1"/>
</dbReference>
<dbReference type="EMBL" id="CP042909">
    <property type="protein sequence ID" value="QJA05468.1"/>
    <property type="molecule type" value="Genomic_DNA"/>
</dbReference>
<protein>
    <submittedName>
        <fullName evidence="1">TIGR00725 family protein</fullName>
    </submittedName>
</protein>
<name>A0A6H1WQN0_9BACT</name>
<proteinExistence type="predicted"/>
<dbReference type="KEGG" id="tmai:FVE67_01080"/>
<evidence type="ECO:0000313" key="2">
    <source>
        <dbReference type="Proteomes" id="UP000501253"/>
    </source>
</evidence>
<dbReference type="InterPro" id="IPR052341">
    <property type="entry name" value="LOG_family_nucleotidases"/>
</dbReference>
<gene>
    <name evidence="1" type="ORF">FVE67_01080</name>
</gene>
<accession>A0A6H1WQN0</accession>
<dbReference type="Proteomes" id="UP000501253">
    <property type="component" value="Chromosome"/>
</dbReference>
<dbReference type="PANTHER" id="PTHR43393:SF3">
    <property type="entry name" value="LYSINE DECARBOXYLASE-LIKE PROTEIN"/>
    <property type="match status" value="1"/>
</dbReference>
<reference evidence="1 2" key="1">
    <citation type="submission" date="2019-08" db="EMBL/GenBank/DDBJ databases">
        <title>Complete genome sequence of Thermosulfurimonas marina SU872T, an anaerobic thermophilic chemolithoautotrophic bacterium isolated from a shallow marine hydrothermal vent.</title>
        <authorList>
            <person name="Allioux M."/>
            <person name="Jebbar M."/>
            <person name="Slobodkina G."/>
            <person name="Slobodkin A."/>
            <person name="Moalic Y."/>
            <person name="Frolova A."/>
            <person name="Shao Z."/>
            <person name="Alain K."/>
        </authorList>
    </citation>
    <scope>NUCLEOTIDE SEQUENCE [LARGE SCALE GENOMIC DNA]</scope>
    <source>
        <strain evidence="1 2">SU872</strain>
    </source>
</reference>
<dbReference type="Gene3D" id="3.40.50.450">
    <property type="match status" value="1"/>
</dbReference>
<dbReference type="GO" id="GO:0005829">
    <property type="term" value="C:cytosol"/>
    <property type="evidence" value="ECO:0007669"/>
    <property type="project" value="TreeGrafter"/>
</dbReference>
<sequence length="157" mass="16739">MVLRNRRRVAVIGTGIAGKEVYEAAYRVGRLLAERGAIVYTGGLGGVMEAASRGALEAGGLTVGILPGNKVEEANPYVEIPIVTDMGHARNVILIRSVEGVIAVSGGYGTLSEIALALKMWKPVFGLRTWPGIEGVTYVETPEEAVEKLFRLLEGDM</sequence>
<dbReference type="InterPro" id="IPR041164">
    <property type="entry name" value="LDcluster4"/>
</dbReference>
<dbReference type="RefSeq" id="WP_168718833.1">
    <property type="nucleotide sequence ID" value="NZ_CP042909.1"/>
</dbReference>